<keyword evidence="2" id="KW-1185">Reference proteome</keyword>
<dbReference type="EMBL" id="MVHS01000025">
    <property type="protein sequence ID" value="ORA70096.1"/>
    <property type="molecule type" value="Genomic_DNA"/>
</dbReference>
<dbReference type="Gene3D" id="1.10.620.20">
    <property type="entry name" value="Ribonucleotide Reductase, subunit A"/>
    <property type="match status" value="1"/>
</dbReference>
<protein>
    <submittedName>
        <fullName evidence="1">Uncharacterized protein</fullName>
    </submittedName>
</protein>
<dbReference type="InterPro" id="IPR025859">
    <property type="entry name" value="AurF/CmlI"/>
</dbReference>
<sequence>MARTKMVRRWRRNMEVRDDRPYVERLQTLSEGSVNRHFNPYQDIEWDDPQFEVFPNDPRWVLTNSDPIGRHPWYRAQPLEKQIAIGMWRQANVAKVGLHFESILIRGLMGYAFWLPNGSPEYRYCLHESVEECNHTLMFQEMVNHIGADVPGMPRMLKWVSPLIPLFAVPTPLLFFFGVLAGEEPIDHLQKAILREGKELHPIMERVMAIHVAEEARHISFAHEYLRKRVPALRRRPRFLLSLAVPLTMRILCSAIVKPPKAFWREFDIPREVKKDIFFKSPEARQMLSDVFGDVRMLCHDTGLMNPLARLVWKMCRISGSASRYRSEPNRTHLTIAERPLAAERAVESVPA</sequence>
<dbReference type="InterPro" id="IPR012348">
    <property type="entry name" value="RNR-like"/>
</dbReference>
<dbReference type="RefSeq" id="WP_083031161.1">
    <property type="nucleotide sequence ID" value="NZ_AP022618.1"/>
</dbReference>
<dbReference type="OrthoDB" id="5138986at2"/>
<evidence type="ECO:0000313" key="1">
    <source>
        <dbReference type="EMBL" id="ORA70096.1"/>
    </source>
</evidence>
<comment type="caution">
    <text evidence="1">The sequence shown here is derived from an EMBL/GenBank/DDBJ whole genome shotgun (WGS) entry which is preliminary data.</text>
</comment>
<dbReference type="Proteomes" id="UP000192801">
    <property type="component" value="Unassembled WGS sequence"/>
</dbReference>
<proteinExistence type="predicted"/>
<reference evidence="1 2" key="1">
    <citation type="submission" date="2016-12" db="EMBL/GenBank/DDBJ databases">
        <title>The new phylogeny of genus Mycobacterium.</title>
        <authorList>
            <person name="Tortoli E."/>
            <person name="Trovato A."/>
            <person name="Cirillo D.M."/>
        </authorList>
    </citation>
    <scope>NUCLEOTIDE SEQUENCE [LARGE SCALE GENOMIC DNA]</scope>
    <source>
        <strain evidence="1 2">DSM 45130</strain>
    </source>
</reference>
<dbReference type="STRING" id="444597.BST26_11740"/>
<dbReference type="GO" id="GO:0016491">
    <property type="term" value="F:oxidoreductase activity"/>
    <property type="evidence" value="ECO:0007669"/>
    <property type="project" value="InterPro"/>
</dbReference>
<dbReference type="Pfam" id="PF11583">
    <property type="entry name" value="AurF"/>
    <property type="match status" value="1"/>
</dbReference>
<evidence type="ECO:0000313" key="2">
    <source>
        <dbReference type="Proteomes" id="UP000192801"/>
    </source>
</evidence>
<name>A0A1X0DCF7_9MYCO</name>
<dbReference type="AlphaFoldDB" id="A0A1X0DCF7"/>
<gene>
    <name evidence="1" type="ORF">BST26_11740</name>
</gene>
<organism evidence="1 2">
    <name type="scientific">Mycolicibacterium insubricum</name>
    <dbReference type="NCBI Taxonomy" id="444597"/>
    <lineage>
        <taxon>Bacteria</taxon>
        <taxon>Bacillati</taxon>
        <taxon>Actinomycetota</taxon>
        <taxon>Actinomycetes</taxon>
        <taxon>Mycobacteriales</taxon>
        <taxon>Mycobacteriaceae</taxon>
        <taxon>Mycolicibacterium</taxon>
    </lineage>
</organism>
<accession>A0A1X0DCF7</accession>